<dbReference type="Gene3D" id="2.40.160.10">
    <property type="entry name" value="Porin"/>
    <property type="match status" value="1"/>
</dbReference>
<gene>
    <name evidence="2" type="primary">oprO</name>
    <name evidence="2" type="ORF">GCM10011416_09830</name>
</gene>
<accession>A0A917HXQ5</accession>
<feature type="chain" id="PRO_5036677167" evidence="1">
    <location>
        <begin position="22"/>
        <end position="407"/>
    </location>
</feature>
<dbReference type="InterPro" id="IPR010870">
    <property type="entry name" value="Porin_O/P"/>
</dbReference>
<dbReference type="Proteomes" id="UP000633278">
    <property type="component" value="Unassembled WGS sequence"/>
</dbReference>
<dbReference type="EMBL" id="BMJW01000001">
    <property type="protein sequence ID" value="GGG94513.1"/>
    <property type="molecule type" value="Genomic_DNA"/>
</dbReference>
<dbReference type="AlphaFoldDB" id="A0A917HXQ5"/>
<reference evidence="2" key="2">
    <citation type="submission" date="2020-09" db="EMBL/GenBank/DDBJ databases">
        <authorList>
            <person name="Sun Q."/>
            <person name="Zhou Y."/>
        </authorList>
    </citation>
    <scope>NUCLEOTIDE SEQUENCE</scope>
    <source>
        <strain evidence="2">CGMCC 1.15763</strain>
    </source>
</reference>
<dbReference type="Pfam" id="PF07396">
    <property type="entry name" value="Porin_O_P"/>
    <property type="match status" value="1"/>
</dbReference>
<evidence type="ECO:0000313" key="3">
    <source>
        <dbReference type="Proteomes" id="UP000633278"/>
    </source>
</evidence>
<dbReference type="InterPro" id="IPR023614">
    <property type="entry name" value="Porin_dom_sf"/>
</dbReference>
<sequence>MALFKNYLFIIILLSTSVIFAQQQENPFTIKWDKGLKVESLDKQFKMKFGGRIMVDHAFFSQDKNLDINFNPLTTTSGTELRRARIFTSGTLYGNVDFKFSIDFSGNLTTVKDAYISVNDIPYLGTVRAGHLKEPFSLEALSSSKYLSFMERPFSDDFVQQRNNGILVMNDFYKKRLSVQAGYFFNEDNSSDDKAANGGYAITARVSGLLIDNKKERKILQVATAYSYRKPSSKTYRIESRPEAHLSRLKYIFTGPISSVRNLNLINLELLYINNSFSFQSEYLSTTINTGISNPTDTYGFATYYGQVSYYVTGESKRLKNSYDGMDRISPNKNYGKSGPGALELALRYSSSDLNDQDIFGGEQHDITIGVNWYLNPATRLMANNVFADISGKGKANIFQLRFQIDF</sequence>
<keyword evidence="1" id="KW-0732">Signal</keyword>
<proteinExistence type="predicted"/>
<dbReference type="SUPFAM" id="SSF56935">
    <property type="entry name" value="Porins"/>
    <property type="match status" value="1"/>
</dbReference>
<evidence type="ECO:0000256" key="1">
    <source>
        <dbReference type="SAM" id="SignalP"/>
    </source>
</evidence>
<dbReference type="RefSeq" id="WP_188598155.1">
    <property type="nucleotide sequence ID" value="NZ_BMJW01000001.1"/>
</dbReference>
<feature type="signal peptide" evidence="1">
    <location>
        <begin position="1"/>
        <end position="21"/>
    </location>
</feature>
<protein>
    <submittedName>
        <fullName evidence="2">ATPase</fullName>
    </submittedName>
</protein>
<evidence type="ECO:0000313" key="2">
    <source>
        <dbReference type="EMBL" id="GGG94513.1"/>
    </source>
</evidence>
<reference evidence="2" key="1">
    <citation type="journal article" date="2014" name="Int. J. Syst. Evol. Microbiol.">
        <title>Complete genome sequence of Corynebacterium casei LMG S-19264T (=DSM 44701T), isolated from a smear-ripened cheese.</title>
        <authorList>
            <consortium name="US DOE Joint Genome Institute (JGI-PGF)"/>
            <person name="Walter F."/>
            <person name="Albersmeier A."/>
            <person name="Kalinowski J."/>
            <person name="Ruckert C."/>
        </authorList>
    </citation>
    <scope>NUCLEOTIDE SEQUENCE</scope>
    <source>
        <strain evidence="2">CGMCC 1.15763</strain>
    </source>
</reference>
<keyword evidence="3" id="KW-1185">Reference proteome</keyword>
<comment type="caution">
    <text evidence="2">The sequence shown here is derived from an EMBL/GenBank/DDBJ whole genome shotgun (WGS) entry which is preliminary data.</text>
</comment>
<name>A0A917HXQ5_9FLAO</name>
<organism evidence="2 3">
    <name type="scientific">Polaribacter pacificus</name>
    <dbReference type="NCBI Taxonomy" id="1775173"/>
    <lineage>
        <taxon>Bacteria</taxon>
        <taxon>Pseudomonadati</taxon>
        <taxon>Bacteroidota</taxon>
        <taxon>Flavobacteriia</taxon>
        <taxon>Flavobacteriales</taxon>
        <taxon>Flavobacteriaceae</taxon>
    </lineage>
</organism>